<dbReference type="AlphaFoldDB" id="A0A7C4ASU8"/>
<dbReference type="InterPro" id="IPR011642">
    <property type="entry name" value="Gate_dom"/>
</dbReference>
<keyword evidence="5 7" id="KW-1133">Transmembrane helix</keyword>
<dbReference type="GO" id="GO:0015293">
    <property type="term" value="F:symporter activity"/>
    <property type="evidence" value="ECO:0007669"/>
    <property type="project" value="TreeGrafter"/>
</dbReference>
<evidence type="ECO:0000256" key="4">
    <source>
        <dbReference type="ARBA" id="ARBA00022692"/>
    </source>
</evidence>
<evidence type="ECO:0000256" key="1">
    <source>
        <dbReference type="ARBA" id="ARBA00004651"/>
    </source>
</evidence>
<comment type="caution">
    <text evidence="11">The sequence shown here is derived from an EMBL/GenBank/DDBJ whole genome shotgun (WGS) entry which is preliminary data.</text>
</comment>
<evidence type="ECO:0000256" key="2">
    <source>
        <dbReference type="ARBA" id="ARBA00009033"/>
    </source>
</evidence>
<feature type="domain" description="Nucleoside transporter/FeoB GTPase Gate" evidence="10">
    <location>
        <begin position="88"/>
        <end position="186"/>
    </location>
</feature>
<dbReference type="EMBL" id="DTGT01000361">
    <property type="protein sequence ID" value="HGH61826.1"/>
    <property type="molecule type" value="Genomic_DNA"/>
</dbReference>
<feature type="domain" description="Concentrative nucleoside transporter N-terminal" evidence="8">
    <location>
        <begin position="7"/>
        <end position="79"/>
    </location>
</feature>
<dbReference type="InterPro" id="IPR008276">
    <property type="entry name" value="C_nuclsd_transpt"/>
</dbReference>
<evidence type="ECO:0000259" key="8">
    <source>
        <dbReference type="Pfam" id="PF01773"/>
    </source>
</evidence>
<keyword evidence="4 7" id="KW-0812">Transmembrane</keyword>
<dbReference type="InterPro" id="IPR002668">
    <property type="entry name" value="CNT_N_dom"/>
</dbReference>
<feature type="transmembrane region" description="Helical" evidence="7">
    <location>
        <begin position="85"/>
        <end position="109"/>
    </location>
</feature>
<evidence type="ECO:0000313" key="11">
    <source>
        <dbReference type="EMBL" id="HGH61826.1"/>
    </source>
</evidence>
<keyword evidence="6 7" id="KW-0472">Membrane</keyword>
<feature type="transmembrane region" description="Helical" evidence="7">
    <location>
        <begin position="129"/>
        <end position="149"/>
    </location>
</feature>
<evidence type="ECO:0000256" key="5">
    <source>
        <dbReference type="ARBA" id="ARBA00022989"/>
    </source>
</evidence>
<feature type="transmembrane region" description="Helical" evidence="7">
    <location>
        <begin position="248"/>
        <end position="266"/>
    </location>
</feature>
<evidence type="ECO:0000256" key="7">
    <source>
        <dbReference type="SAM" id="Phobius"/>
    </source>
</evidence>
<evidence type="ECO:0000259" key="10">
    <source>
        <dbReference type="Pfam" id="PF07670"/>
    </source>
</evidence>
<feature type="domain" description="Concentrative nucleoside transporter C-terminal" evidence="9">
    <location>
        <begin position="190"/>
        <end position="392"/>
    </location>
</feature>
<feature type="transmembrane region" description="Helical" evidence="7">
    <location>
        <begin position="272"/>
        <end position="294"/>
    </location>
</feature>
<sequence>MRLMSLVGMATILFTAYLCSEQRDRISWRLVAMGVLFQALLGLLILKTYPAAFFMAAQALFQAIQRFSDQGAHFLFGSLADRKDFVILSMGAVIIFVSATMAALNYLRIIPLVMFGFARLMQKTLRTSGAETLSAAMQIIMGIEAMTALKTVLGRMTRSELFTVMSCFMGTMAGSVMAVYVGVFGANPGYILAASVMSAPGAIVISKIMAPETGIPETRGDMDWRMILPGDRGLVEAAANGAIDGLRLCAFIAAILLAFVSIIHLLDAVLGTVGLSFKAIGGLVLAPVGFLLGVPWEDCAKAGHLLTVKFVFNEWLSYSAMQQMVQHGELQPRTVMILTYAMCNFANFGSMAILIGGISALAPDRRQEVSLLAPRALLAGLLSGFMTASLAGVMSES</sequence>
<comment type="similarity">
    <text evidence="2">Belongs to the concentrative nucleoside transporter (CNT) (TC 2.A.41) family.</text>
</comment>
<evidence type="ECO:0000256" key="6">
    <source>
        <dbReference type="ARBA" id="ARBA00023136"/>
    </source>
</evidence>
<keyword evidence="3" id="KW-1003">Cell membrane</keyword>
<feature type="transmembrane region" description="Helical" evidence="7">
    <location>
        <begin position="337"/>
        <end position="360"/>
    </location>
</feature>
<dbReference type="PANTHER" id="PTHR10590">
    <property type="entry name" value="SODIUM/NUCLEOSIDE COTRANSPORTER"/>
    <property type="match status" value="1"/>
</dbReference>
<evidence type="ECO:0000259" key="9">
    <source>
        <dbReference type="Pfam" id="PF07662"/>
    </source>
</evidence>
<gene>
    <name evidence="11" type="ORF">ENV54_11075</name>
</gene>
<dbReference type="Pfam" id="PF01773">
    <property type="entry name" value="Nucleos_tra2_N"/>
    <property type="match status" value="1"/>
</dbReference>
<comment type="subcellular location">
    <subcellularLocation>
        <location evidence="1">Cell membrane</location>
        <topology evidence="1">Multi-pass membrane protein</topology>
    </subcellularLocation>
</comment>
<organism evidence="11">
    <name type="scientific">Desulfomonile tiedjei</name>
    <dbReference type="NCBI Taxonomy" id="2358"/>
    <lineage>
        <taxon>Bacteria</taxon>
        <taxon>Pseudomonadati</taxon>
        <taxon>Thermodesulfobacteriota</taxon>
        <taxon>Desulfomonilia</taxon>
        <taxon>Desulfomonilales</taxon>
        <taxon>Desulfomonilaceae</taxon>
        <taxon>Desulfomonile</taxon>
    </lineage>
</organism>
<feature type="transmembrane region" description="Helical" evidence="7">
    <location>
        <begin position="372"/>
        <end position="394"/>
    </location>
</feature>
<accession>A0A7C4ASU8</accession>
<evidence type="ECO:0000256" key="3">
    <source>
        <dbReference type="ARBA" id="ARBA00022475"/>
    </source>
</evidence>
<reference evidence="11" key="1">
    <citation type="journal article" date="2020" name="mSystems">
        <title>Genome- and Community-Level Interaction Insights into Carbon Utilization and Element Cycling Functions of Hydrothermarchaeota in Hydrothermal Sediment.</title>
        <authorList>
            <person name="Zhou Z."/>
            <person name="Liu Y."/>
            <person name="Xu W."/>
            <person name="Pan J."/>
            <person name="Luo Z.H."/>
            <person name="Li M."/>
        </authorList>
    </citation>
    <scope>NUCLEOTIDE SEQUENCE [LARGE SCALE GENOMIC DNA]</scope>
    <source>
        <strain evidence="11">SpSt-769</strain>
    </source>
</reference>
<name>A0A7C4ASU8_9BACT</name>
<feature type="transmembrane region" description="Helical" evidence="7">
    <location>
        <begin position="161"/>
        <end position="183"/>
    </location>
</feature>
<feature type="transmembrane region" description="Helical" evidence="7">
    <location>
        <begin position="28"/>
        <end position="46"/>
    </location>
</feature>
<dbReference type="InterPro" id="IPR011657">
    <property type="entry name" value="CNT_C_dom"/>
</dbReference>
<protein>
    <submittedName>
        <fullName evidence="11">NupC/NupG family nucleoside CNT transporter</fullName>
    </submittedName>
</protein>
<feature type="transmembrane region" description="Helical" evidence="7">
    <location>
        <begin position="189"/>
        <end position="210"/>
    </location>
</feature>
<dbReference type="GO" id="GO:0005886">
    <property type="term" value="C:plasma membrane"/>
    <property type="evidence" value="ECO:0007669"/>
    <property type="project" value="UniProtKB-SubCell"/>
</dbReference>
<proteinExistence type="inferred from homology"/>
<dbReference type="PANTHER" id="PTHR10590:SF4">
    <property type="entry name" value="SOLUTE CARRIER FAMILY 28 MEMBER 3"/>
    <property type="match status" value="1"/>
</dbReference>
<dbReference type="GO" id="GO:0005337">
    <property type="term" value="F:nucleoside transmembrane transporter activity"/>
    <property type="evidence" value="ECO:0007669"/>
    <property type="project" value="InterPro"/>
</dbReference>
<dbReference type="Pfam" id="PF07670">
    <property type="entry name" value="Gate"/>
    <property type="match status" value="1"/>
</dbReference>
<dbReference type="Pfam" id="PF07662">
    <property type="entry name" value="Nucleos_tra2_C"/>
    <property type="match status" value="1"/>
</dbReference>